<sequence length="70" mass="7007">MPNTISIPPKLSTNDVALATAAHAKAALAKAALVTAENQLASIVGIMVPNVGANAPSPQAIAEAASNRQY</sequence>
<dbReference type="EMBL" id="CM042033">
    <property type="protein sequence ID" value="KAI3774345.1"/>
    <property type="molecule type" value="Genomic_DNA"/>
</dbReference>
<gene>
    <name evidence="1" type="ORF">L1987_48897</name>
</gene>
<keyword evidence="2" id="KW-1185">Reference proteome</keyword>
<evidence type="ECO:0000313" key="2">
    <source>
        <dbReference type="Proteomes" id="UP001056120"/>
    </source>
</evidence>
<name>A0ACB9FT93_9ASTR</name>
<proteinExistence type="predicted"/>
<accession>A0ACB9FT93</accession>
<comment type="caution">
    <text evidence="1">The sequence shown here is derived from an EMBL/GenBank/DDBJ whole genome shotgun (WGS) entry which is preliminary data.</text>
</comment>
<reference evidence="1 2" key="2">
    <citation type="journal article" date="2022" name="Mol. Ecol. Resour.">
        <title>The genomes of chicory, endive, great burdock and yacon provide insights into Asteraceae paleo-polyploidization history and plant inulin production.</title>
        <authorList>
            <person name="Fan W."/>
            <person name="Wang S."/>
            <person name="Wang H."/>
            <person name="Wang A."/>
            <person name="Jiang F."/>
            <person name="Liu H."/>
            <person name="Zhao H."/>
            <person name="Xu D."/>
            <person name="Zhang Y."/>
        </authorList>
    </citation>
    <scope>NUCLEOTIDE SEQUENCE [LARGE SCALE GENOMIC DNA]</scope>
    <source>
        <strain evidence="2">cv. Yunnan</strain>
        <tissue evidence="1">Leaves</tissue>
    </source>
</reference>
<reference evidence="2" key="1">
    <citation type="journal article" date="2022" name="Mol. Ecol. Resour.">
        <title>The genomes of chicory, endive, great burdock and yacon provide insights into Asteraceae palaeo-polyploidization history and plant inulin production.</title>
        <authorList>
            <person name="Fan W."/>
            <person name="Wang S."/>
            <person name="Wang H."/>
            <person name="Wang A."/>
            <person name="Jiang F."/>
            <person name="Liu H."/>
            <person name="Zhao H."/>
            <person name="Xu D."/>
            <person name="Zhang Y."/>
        </authorList>
    </citation>
    <scope>NUCLEOTIDE SEQUENCE [LARGE SCALE GENOMIC DNA]</scope>
    <source>
        <strain evidence="2">cv. Yunnan</strain>
    </source>
</reference>
<dbReference type="Proteomes" id="UP001056120">
    <property type="component" value="Linkage Group LG16"/>
</dbReference>
<organism evidence="1 2">
    <name type="scientific">Smallanthus sonchifolius</name>
    <dbReference type="NCBI Taxonomy" id="185202"/>
    <lineage>
        <taxon>Eukaryota</taxon>
        <taxon>Viridiplantae</taxon>
        <taxon>Streptophyta</taxon>
        <taxon>Embryophyta</taxon>
        <taxon>Tracheophyta</taxon>
        <taxon>Spermatophyta</taxon>
        <taxon>Magnoliopsida</taxon>
        <taxon>eudicotyledons</taxon>
        <taxon>Gunneridae</taxon>
        <taxon>Pentapetalae</taxon>
        <taxon>asterids</taxon>
        <taxon>campanulids</taxon>
        <taxon>Asterales</taxon>
        <taxon>Asteraceae</taxon>
        <taxon>Asteroideae</taxon>
        <taxon>Heliantheae alliance</taxon>
        <taxon>Millerieae</taxon>
        <taxon>Smallanthus</taxon>
    </lineage>
</organism>
<protein>
    <submittedName>
        <fullName evidence="1">Uncharacterized protein</fullName>
    </submittedName>
</protein>
<evidence type="ECO:0000313" key="1">
    <source>
        <dbReference type="EMBL" id="KAI3774345.1"/>
    </source>
</evidence>